<dbReference type="Proteomes" id="UP001055811">
    <property type="component" value="Linkage Group LG01"/>
</dbReference>
<keyword evidence="2" id="KW-1185">Reference proteome</keyword>
<evidence type="ECO:0000313" key="1">
    <source>
        <dbReference type="EMBL" id="KAI3791214.1"/>
    </source>
</evidence>
<accession>A0ACB9H5R9</accession>
<sequence>MWLSSSRASSPSSCLQDNSLYGYMDVKIDACFIYLLSTPSIKSGEIISTKVAFFDGSIANPIEEASLVLDQRIVSDQDLVFHENLEEKETERRKNLVGNVDKSDRFPVLHVGSPFLVRSFSHVISSFWYFFLTLKKSPNFKTLHSLTIIYTFSDSLISIIVSTRYLQFGIVLHRRIVIQFFDCCLNFPLKESISSSIWI</sequence>
<evidence type="ECO:0000313" key="2">
    <source>
        <dbReference type="Proteomes" id="UP001055811"/>
    </source>
</evidence>
<gene>
    <name evidence="1" type="ORF">L2E82_04896</name>
</gene>
<organism evidence="1 2">
    <name type="scientific">Cichorium intybus</name>
    <name type="common">Chicory</name>
    <dbReference type="NCBI Taxonomy" id="13427"/>
    <lineage>
        <taxon>Eukaryota</taxon>
        <taxon>Viridiplantae</taxon>
        <taxon>Streptophyta</taxon>
        <taxon>Embryophyta</taxon>
        <taxon>Tracheophyta</taxon>
        <taxon>Spermatophyta</taxon>
        <taxon>Magnoliopsida</taxon>
        <taxon>eudicotyledons</taxon>
        <taxon>Gunneridae</taxon>
        <taxon>Pentapetalae</taxon>
        <taxon>asterids</taxon>
        <taxon>campanulids</taxon>
        <taxon>Asterales</taxon>
        <taxon>Asteraceae</taxon>
        <taxon>Cichorioideae</taxon>
        <taxon>Cichorieae</taxon>
        <taxon>Cichoriinae</taxon>
        <taxon>Cichorium</taxon>
    </lineage>
</organism>
<reference evidence="1 2" key="2">
    <citation type="journal article" date="2022" name="Mol. Ecol. Resour.">
        <title>The genomes of chicory, endive, great burdock and yacon provide insights into Asteraceae paleo-polyploidization history and plant inulin production.</title>
        <authorList>
            <person name="Fan W."/>
            <person name="Wang S."/>
            <person name="Wang H."/>
            <person name="Wang A."/>
            <person name="Jiang F."/>
            <person name="Liu H."/>
            <person name="Zhao H."/>
            <person name="Xu D."/>
            <person name="Zhang Y."/>
        </authorList>
    </citation>
    <scope>NUCLEOTIDE SEQUENCE [LARGE SCALE GENOMIC DNA]</scope>
    <source>
        <strain evidence="2">cv. Punajuju</strain>
        <tissue evidence="1">Leaves</tissue>
    </source>
</reference>
<protein>
    <submittedName>
        <fullName evidence="1">Uncharacterized protein</fullName>
    </submittedName>
</protein>
<name>A0ACB9H5R9_CICIN</name>
<reference evidence="2" key="1">
    <citation type="journal article" date="2022" name="Mol. Ecol. Resour.">
        <title>The genomes of chicory, endive, great burdock and yacon provide insights into Asteraceae palaeo-polyploidization history and plant inulin production.</title>
        <authorList>
            <person name="Fan W."/>
            <person name="Wang S."/>
            <person name="Wang H."/>
            <person name="Wang A."/>
            <person name="Jiang F."/>
            <person name="Liu H."/>
            <person name="Zhao H."/>
            <person name="Xu D."/>
            <person name="Zhang Y."/>
        </authorList>
    </citation>
    <scope>NUCLEOTIDE SEQUENCE [LARGE SCALE GENOMIC DNA]</scope>
    <source>
        <strain evidence="2">cv. Punajuju</strain>
    </source>
</reference>
<proteinExistence type="predicted"/>
<dbReference type="EMBL" id="CM042009">
    <property type="protein sequence ID" value="KAI3791214.1"/>
    <property type="molecule type" value="Genomic_DNA"/>
</dbReference>
<comment type="caution">
    <text evidence="1">The sequence shown here is derived from an EMBL/GenBank/DDBJ whole genome shotgun (WGS) entry which is preliminary data.</text>
</comment>